<dbReference type="InterPro" id="IPR050623">
    <property type="entry name" value="Glucan_succinyl_AcylTrfase"/>
</dbReference>
<dbReference type="GO" id="GO:0016747">
    <property type="term" value="F:acyltransferase activity, transferring groups other than amino-acyl groups"/>
    <property type="evidence" value="ECO:0007669"/>
    <property type="project" value="InterPro"/>
</dbReference>
<dbReference type="InterPro" id="IPR002656">
    <property type="entry name" value="Acyl_transf_3_dom"/>
</dbReference>
<feature type="transmembrane region" description="Helical" evidence="1">
    <location>
        <begin position="88"/>
        <end position="106"/>
    </location>
</feature>
<feature type="transmembrane region" description="Helical" evidence="1">
    <location>
        <begin position="185"/>
        <end position="205"/>
    </location>
</feature>
<reference evidence="3" key="1">
    <citation type="submission" date="2018-05" db="EMBL/GenBank/DDBJ databases">
        <authorList>
            <person name="Lanie J.A."/>
            <person name="Ng W.-L."/>
            <person name="Kazmierczak K.M."/>
            <person name="Andrzejewski T.M."/>
            <person name="Davidsen T.M."/>
            <person name="Wayne K.J."/>
            <person name="Tettelin H."/>
            <person name="Glass J.I."/>
            <person name="Rusch D."/>
            <person name="Podicherti R."/>
            <person name="Tsui H.-C.T."/>
            <person name="Winkler M.E."/>
        </authorList>
    </citation>
    <scope>NUCLEOTIDE SEQUENCE</scope>
</reference>
<evidence type="ECO:0000256" key="1">
    <source>
        <dbReference type="SAM" id="Phobius"/>
    </source>
</evidence>
<feature type="transmembrane region" description="Helical" evidence="1">
    <location>
        <begin position="144"/>
        <end position="164"/>
    </location>
</feature>
<dbReference type="PANTHER" id="PTHR36927">
    <property type="entry name" value="BLR4337 PROTEIN"/>
    <property type="match status" value="1"/>
</dbReference>
<accession>A0A382JA35</accession>
<name>A0A382JA35_9ZZZZ</name>
<feature type="transmembrane region" description="Helical" evidence="1">
    <location>
        <begin position="258"/>
        <end position="276"/>
    </location>
</feature>
<organism evidence="3">
    <name type="scientific">marine metagenome</name>
    <dbReference type="NCBI Taxonomy" id="408172"/>
    <lineage>
        <taxon>unclassified sequences</taxon>
        <taxon>metagenomes</taxon>
        <taxon>ecological metagenomes</taxon>
    </lineage>
</organism>
<evidence type="ECO:0000313" key="3">
    <source>
        <dbReference type="EMBL" id="SVC08479.1"/>
    </source>
</evidence>
<keyword evidence="1" id="KW-1133">Transmembrane helix</keyword>
<protein>
    <recommendedName>
        <fullName evidence="2">Acyltransferase 3 domain-containing protein</fullName>
    </recommendedName>
</protein>
<dbReference type="Pfam" id="PF01757">
    <property type="entry name" value="Acyl_transf_3"/>
    <property type="match status" value="1"/>
</dbReference>
<dbReference type="AlphaFoldDB" id="A0A382JA35"/>
<sequence>MKRFHSLDAMRAILMLMGVYFHLAHAYSIFPNTWSRNPEAVSAVFSYFIEFSHYFRMHAFFLISGFFGALLYERKGAREMIRNRFKRIFLPLIIFLWPIYILNILGGEFAKYQNQGLGIIQSFDNSLGIFYSIEGLIPWRTDHLWFLMYLFFMSIIAFLAKRIFNNINFLNGRLNKTIRLLFSRPWLGTFLFCFTYGVLVSILHIDQAQTGDAWLYWVWFLIPSGIKTFIAFSFFYFIGWHIYYHRSVLEKLNIKKQLTMVIVFFPLASILVYNLVKFSDSPYPQMNVVFQGANSELDSRYNVTFKVDLS</sequence>
<feature type="transmembrane region" description="Helical" evidence="1">
    <location>
        <begin position="12"/>
        <end position="34"/>
    </location>
</feature>
<evidence type="ECO:0000259" key="2">
    <source>
        <dbReference type="Pfam" id="PF01757"/>
    </source>
</evidence>
<feature type="transmembrane region" description="Helical" evidence="1">
    <location>
        <begin position="217"/>
        <end position="238"/>
    </location>
</feature>
<dbReference type="PANTHER" id="PTHR36927:SF1">
    <property type="entry name" value="MDO-LIKE PROTEIN"/>
    <property type="match status" value="1"/>
</dbReference>
<keyword evidence="1" id="KW-0812">Transmembrane</keyword>
<proteinExistence type="predicted"/>
<feature type="non-terminal residue" evidence="3">
    <location>
        <position position="310"/>
    </location>
</feature>
<feature type="domain" description="Acyltransferase 3" evidence="2">
    <location>
        <begin position="5"/>
        <end position="278"/>
    </location>
</feature>
<dbReference type="EMBL" id="UINC01072673">
    <property type="protein sequence ID" value="SVC08479.1"/>
    <property type="molecule type" value="Genomic_DNA"/>
</dbReference>
<keyword evidence="1" id="KW-0472">Membrane</keyword>
<gene>
    <name evidence="3" type="ORF">METZ01_LOCUS261333</name>
</gene>
<feature type="transmembrane region" description="Helical" evidence="1">
    <location>
        <begin position="54"/>
        <end position="72"/>
    </location>
</feature>